<name>A0A4S2KHL6_9HYME</name>
<feature type="non-terminal residue" evidence="2">
    <location>
        <position position="1"/>
    </location>
</feature>
<evidence type="ECO:0000313" key="2">
    <source>
        <dbReference type="EMBL" id="TGZ47317.1"/>
    </source>
</evidence>
<sequence>IANKKRRRLMHLTRAISYIALTLFARKSSRKCHTVRTFGLTAVTKAEEEKDDRNKEEEGEKEKKGGEERMCGEGGKRSYAKNLKLSRRERGKERPMVTGPRETESAPAYNLKTHSAFKLLTMAAGYKEKTLLGEMKEGAKKQEISAKL</sequence>
<gene>
    <name evidence="2" type="ORF">DBV15_00122</name>
</gene>
<evidence type="ECO:0000313" key="3">
    <source>
        <dbReference type="Proteomes" id="UP000310200"/>
    </source>
</evidence>
<dbReference type="Proteomes" id="UP000310200">
    <property type="component" value="Unassembled WGS sequence"/>
</dbReference>
<evidence type="ECO:0000256" key="1">
    <source>
        <dbReference type="SAM" id="MobiDB-lite"/>
    </source>
</evidence>
<proteinExistence type="predicted"/>
<feature type="region of interest" description="Disordered" evidence="1">
    <location>
        <begin position="46"/>
        <end position="108"/>
    </location>
</feature>
<protein>
    <submittedName>
        <fullName evidence="2">Uncharacterized protein</fullName>
    </submittedName>
</protein>
<comment type="caution">
    <text evidence="2">The sequence shown here is derived from an EMBL/GenBank/DDBJ whole genome shotgun (WGS) entry which is preliminary data.</text>
</comment>
<feature type="compositionally biased region" description="Basic and acidic residues" evidence="1">
    <location>
        <begin position="86"/>
        <end position="95"/>
    </location>
</feature>
<accession>A0A4S2KHL6</accession>
<reference evidence="2 3" key="1">
    <citation type="journal article" date="2019" name="Philos. Trans. R. Soc. Lond., B, Biol. Sci.">
        <title>Ant behaviour and brain gene expression of defending hosts depend on the ecological success of the intruding social parasite.</title>
        <authorList>
            <person name="Kaur R."/>
            <person name="Stoldt M."/>
            <person name="Jongepier E."/>
            <person name="Feldmeyer B."/>
            <person name="Menzel F."/>
            <person name="Bornberg-Bauer E."/>
            <person name="Foitzik S."/>
        </authorList>
    </citation>
    <scope>NUCLEOTIDE SEQUENCE [LARGE SCALE GENOMIC DNA]</scope>
    <source>
        <tissue evidence="2">Whole body</tissue>
    </source>
</reference>
<organism evidence="2 3">
    <name type="scientific">Temnothorax longispinosus</name>
    <dbReference type="NCBI Taxonomy" id="300112"/>
    <lineage>
        <taxon>Eukaryota</taxon>
        <taxon>Metazoa</taxon>
        <taxon>Ecdysozoa</taxon>
        <taxon>Arthropoda</taxon>
        <taxon>Hexapoda</taxon>
        <taxon>Insecta</taxon>
        <taxon>Pterygota</taxon>
        <taxon>Neoptera</taxon>
        <taxon>Endopterygota</taxon>
        <taxon>Hymenoptera</taxon>
        <taxon>Apocrita</taxon>
        <taxon>Aculeata</taxon>
        <taxon>Formicoidea</taxon>
        <taxon>Formicidae</taxon>
        <taxon>Myrmicinae</taxon>
        <taxon>Temnothorax</taxon>
    </lineage>
</organism>
<dbReference type="AlphaFoldDB" id="A0A4S2KHL6"/>
<dbReference type="EMBL" id="QBLH01002732">
    <property type="protein sequence ID" value="TGZ47317.1"/>
    <property type="molecule type" value="Genomic_DNA"/>
</dbReference>
<feature type="compositionally biased region" description="Basic and acidic residues" evidence="1">
    <location>
        <begin position="46"/>
        <end position="76"/>
    </location>
</feature>
<keyword evidence="3" id="KW-1185">Reference proteome</keyword>